<evidence type="ECO:0000313" key="4">
    <source>
        <dbReference type="Proteomes" id="UP001430647"/>
    </source>
</evidence>
<dbReference type="RefSeq" id="WP_242159278.1">
    <property type="nucleotide sequence ID" value="NZ_CP131914.1"/>
</dbReference>
<accession>A0AAU8IAQ7</accession>
<dbReference type="EMBL" id="JAKJPQ010000004">
    <property type="protein sequence ID" value="MCI2261159.1"/>
    <property type="molecule type" value="Genomic_DNA"/>
</dbReference>
<reference evidence="3" key="3">
    <citation type="submission" date="2023-08" db="EMBL/GenBank/DDBJ databases">
        <title>Complete genome sequence of Xanthomonas indica.</title>
        <authorList>
            <person name="Patil P.B."/>
            <person name="Rana R."/>
        </authorList>
    </citation>
    <scope>NUCLEOTIDE SEQUENCE</scope>
    <source>
        <strain evidence="3">PPL560</strain>
    </source>
</reference>
<reference evidence="2" key="2">
    <citation type="submission" date="2022-01" db="EMBL/GenBank/DDBJ databases">
        <authorList>
            <person name="Rana R."/>
            <person name="Patil P.B."/>
        </authorList>
    </citation>
    <scope>NUCLEOTIDE SEQUENCE</scope>
    <source>
        <strain evidence="2">PPL560</strain>
    </source>
</reference>
<dbReference type="Proteomes" id="UP001430647">
    <property type="component" value="Unassembled WGS sequence"/>
</dbReference>
<keyword evidence="4" id="KW-1185">Reference proteome</keyword>
<proteinExistence type="predicted"/>
<evidence type="ECO:0000313" key="2">
    <source>
        <dbReference type="EMBL" id="MCI2261159.1"/>
    </source>
</evidence>
<organism evidence="3">
    <name type="scientific">Xanthomonas indica</name>
    <dbReference type="NCBI Taxonomy" id="2912242"/>
    <lineage>
        <taxon>Bacteria</taxon>
        <taxon>Pseudomonadati</taxon>
        <taxon>Pseudomonadota</taxon>
        <taxon>Gammaproteobacteria</taxon>
        <taxon>Lysobacterales</taxon>
        <taxon>Lysobacteraceae</taxon>
        <taxon>Xanthomonas</taxon>
    </lineage>
</organism>
<keyword evidence="1" id="KW-0732">Signal</keyword>
<feature type="signal peptide" evidence="1">
    <location>
        <begin position="1"/>
        <end position="24"/>
    </location>
</feature>
<feature type="chain" id="PRO_5043515609" evidence="1">
    <location>
        <begin position="25"/>
        <end position="179"/>
    </location>
</feature>
<dbReference type="AlphaFoldDB" id="A0AAU8IAQ7"/>
<sequence>MMKIWMKIVMAACSVGLLPAAARASEPLPSITRATLKDSESEYQHSPLCDKAELTLWTCQTRKRMFSLCSSKVVNRTGGYLQYRASEAGKLVLQYPAAKTSPAGLFTYNTFPNGNASIEFSNAGYRYSLFDPLRSGSSILVLPPETSEKATEIACGPNQTLQLNYTMRLMYDAGVWVDP</sequence>
<dbReference type="EMBL" id="CP131914">
    <property type="protein sequence ID" value="XCI82537.1"/>
    <property type="molecule type" value="Genomic_DNA"/>
</dbReference>
<protein>
    <submittedName>
        <fullName evidence="3">Uncharacterized protein</fullName>
    </submittedName>
</protein>
<reference evidence="2 4" key="1">
    <citation type="journal article" date="2022" name="Curr. Microbiol.">
        <title>Xanthomonas indica sp. nov., a Novel Member of Non-Pathogenic Xanthomonas Community from Healthy Rice Seeds.</title>
        <authorList>
            <person name="Rana R."/>
            <person name="Madhavan V.N."/>
            <person name="Saroha T."/>
            <person name="Bansal K."/>
            <person name="Kaur A."/>
            <person name="Sonti R.V."/>
            <person name="Patel H.K."/>
            <person name="Patil P.B."/>
        </authorList>
    </citation>
    <scope>NUCLEOTIDE SEQUENCE [LARGE SCALE GENOMIC DNA]</scope>
    <source>
        <strain evidence="2 4">PPL560</strain>
    </source>
</reference>
<dbReference type="KEGG" id="xin:Q7W82_01225"/>
<evidence type="ECO:0000256" key="1">
    <source>
        <dbReference type="SAM" id="SignalP"/>
    </source>
</evidence>
<gene>
    <name evidence="2" type="ORF">L3V74_06360</name>
    <name evidence="3" type="ORF">Q7W82_01225</name>
</gene>
<name>A0AAU8IAQ7_9XANT</name>
<evidence type="ECO:0000313" key="3">
    <source>
        <dbReference type="EMBL" id="XCI82537.1"/>
    </source>
</evidence>